<dbReference type="InterPro" id="IPR012106">
    <property type="entry name" value="Phage_Mu_Gp1"/>
</dbReference>
<proteinExistence type="predicted"/>
<dbReference type="Pfam" id="PF10123">
    <property type="entry name" value="Mu-like_Pro"/>
    <property type="match status" value="1"/>
</dbReference>
<evidence type="ECO:0000256" key="1">
    <source>
        <dbReference type="SAM" id="Coils"/>
    </source>
</evidence>
<organism evidence="2">
    <name type="scientific">Myoviridae sp. ctZYN8</name>
    <dbReference type="NCBI Taxonomy" id="2825128"/>
    <lineage>
        <taxon>Viruses</taxon>
        <taxon>Duplodnaviria</taxon>
        <taxon>Heunggongvirae</taxon>
        <taxon>Uroviricota</taxon>
        <taxon>Caudoviricetes</taxon>
    </lineage>
</organism>
<name>A0A8S5UA83_9CAUD</name>
<sequence>MDFEFNVPLAFGDAPACIVYMPEGEHFINASIGGRQKVIVDRSCLEGLQRDLALKLTQNVRPVCYFDHKTGPASFIPAAFDYMDGVGVILKGEWTESGKKAVLGRDYSYFSPAFKLNMATCRPVGLEPDDIEVGSLVNDPAFENIARIAASKAKLENFTVLGPDTPLNSDGEDTDAVHNQTNNTNTTMYELLVKCGVLTKEEAASDKAGKIAEDKINDLKKKSEGGEKSKADLEAAKKEAEDAKKEAATCKAAKAKLDDTEAKLKAAEEELAEVKASKAALIDAEIEAAIKAGKIAPENEEAKEALKTALTANIKAGKALIDTMKPDPAFATVVANKGKGGNDGDKLTGRDRLAHAIEEEGK</sequence>
<feature type="coiled-coil region" evidence="1">
    <location>
        <begin position="226"/>
        <end position="284"/>
    </location>
</feature>
<keyword evidence="1" id="KW-0175">Coiled coil</keyword>
<evidence type="ECO:0000313" key="2">
    <source>
        <dbReference type="EMBL" id="DAF91355.1"/>
    </source>
</evidence>
<reference evidence="2" key="1">
    <citation type="journal article" date="2021" name="Proc. Natl. Acad. Sci. U.S.A.">
        <title>A Catalog of Tens of Thousands of Viruses from Human Metagenomes Reveals Hidden Associations with Chronic Diseases.</title>
        <authorList>
            <person name="Tisza M.J."/>
            <person name="Buck C.B."/>
        </authorList>
    </citation>
    <scope>NUCLEOTIDE SEQUENCE</scope>
    <source>
        <strain evidence="2">CtZYN8</strain>
    </source>
</reference>
<accession>A0A8S5UA83</accession>
<dbReference type="EMBL" id="BK016052">
    <property type="protein sequence ID" value="DAF91355.1"/>
    <property type="molecule type" value="Genomic_DNA"/>
</dbReference>
<protein>
    <submittedName>
        <fullName evidence="2">Uncharacterized protein</fullName>
    </submittedName>
</protein>